<feature type="compositionally biased region" description="Polar residues" evidence="1">
    <location>
        <begin position="1"/>
        <end position="10"/>
    </location>
</feature>
<dbReference type="Proteomes" id="UP000799779">
    <property type="component" value="Unassembled WGS sequence"/>
</dbReference>
<name>A0A6A5WRZ3_9PLEO</name>
<dbReference type="AlphaFoldDB" id="A0A6A5WRZ3"/>
<sequence>MIQPVSTTPLRTRPAKPGGGGVAKPTYGRSHTRYPISESVNSFRPSPKRCIEISPYGYIIAHHCHHNVNRLRQFKVAGDSKLIPGNLVRVYQDLEYLTLHIFSKNPDSTTLHFHLSDEECEDEVDPYIWKLGSYFEPEFLSDGRLVIFVHFVDESLGSDTKMLKPGVLEGNQEAHASPLFKKAHPFL</sequence>
<gene>
    <name evidence="2" type="ORF">P154DRAFT_571847</name>
</gene>
<proteinExistence type="predicted"/>
<evidence type="ECO:0000256" key="1">
    <source>
        <dbReference type="SAM" id="MobiDB-lite"/>
    </source>
</evidence>
<reference evidence="2" key="1">
    <citation type="journal article" date="2020" name="Stud. Mycol.">
        <title>101 Dothideomycetes genomes: a test case for predicting lifestyles and emergence of pathogens.</title>
        <authorList>
            <person name="Haridas S."/>
            <person name="Albert R."/>
            <person name="Binder M."/>
            <person name="Bloem J."/>
            <person name="Labutti K."/>
            <person name="Salamov A."/>
            <person name="Andreopoulos B."/>
            <person name="Baker S."/>
            <person name="Barry K."/>
            <person name="Bills G."/>
            <person name="Bluhm B."/>
            <person name="Cannon C."/>
            <person name="Castanera R."/>
            <person name="Culley D."/>
            <person name="Daum C."/>
            <person name="Ezra D."/>
            <person name="Gonzalez J."/>
            <person name="Henrissat B."/>
            <person name="Kuo A."/>
            <person name="Liang C."/>
            <person name="Lipzen A."/>
            <person name="Lutzoni F."/>
            <person name="Magnuson J."/>
            <person name="Mondo S."/>
            <person name="Nolan M."/>
            <person name="Ohm R."/>
            <person name="Pangilinan J."/>
            <person name="Park H.-J."/>
            <person name="Ramirez L."/>
            <person name="Alfaro M."/>
            <person name="Sun H."/>
            <person name="Tritt A."/>
            <person name="Yoshinaga Y."/>
            <person name="Zwiers L.-H."/>
            <person name="Turgeon B."/>
            <person name="Goodwin S."/>
            <person name="Spatafora J."/>
            <person name="Crous P."/>
            <person name="Grigoriev I."/>
        </authorList>
    </citation>
    <scope>NUCLEOTIDE SEQUENCE</scope>
    <source>
        <strain evidence="2">CBS 123094</strain>
    </source>
</reference>
<evidence type="ECO:0000313" key="2">
    <source>
        <dbReference type="EMBL" id="KAF2004633.1"/>
    </source>
</evidence>
<evidence type="ECO:0000313" key="3">
    <source>
        <dbReference type="Proteomes" id="UP000799779"/>
    </source>
</evidence>
<organism evidence="2 3">
    <name type="scientific">Amniculicola lignicola CBS 123094</name>
    <dbReference type="NCBI Taxonomy" id="1392246"/>
    <lineage>
        <taxon>Eukaryota</taxon>
        <taxon>Fungi</taxon>
        <taxon>Dikarya</taxon>
        <taxon>Ascomycota</taxon>
        <taxon>Pezizomycotina</taxon>
        <taxon>Dothideomycetes</taxon>
        <taxon>Pleosporomycetidae</taxon>
        <taxon>Pleosporales</taxon>
        <taxon>Amniculicolaceae</taxon>
        <taxon>Amniculicola</taxon>
    </lineage>
</organism>
<accession>A0A6A5WRZ3</accession>
<dbReference type="EMBL" id="ML977566">
    <property type="protein sequence ID" value="KAF2004633.1"/>
    <property type="molecule type" value="Genomic_DNA"/>
</dbReference>
<feature type="region of interest" description="Disordered" evidence="1">
    <location>
        <begin position="1"/>
        <end position="31"/>
    </location>
</feature>
<keyword evidence="3" id="KW-1185">Reference proteome</keyword>
<protein>
    <submittedName>
        <fullName evidence="2">Uncharacterized protein</fullName>
    </submittedName>
</protein>
<dbReference type="OrthoDB" id="3680973at2759"/>